<protein>
    <submittedName>
        <fullName evidence="1">Uncharacterized protein</fullName>
    </submittedName>
</protein>
<dbReference type="EMBL" id="JAWDGP010007472">
    <property type="protein sequence ID" value="KAK3716604.1"/>
    <property type="molecule type" value="Genomic_DNA"/>
</dbReference>
<comment type="caution">
    <text evidence="1">The sequence shown here is derived from an EMBL/GenBank/DDBJ whole genome shotgun (WGS) entry which is preliminary data.</text>
</comment>
<organism evidence="1 2">
    <name type="scientific">Elysia crispata</name>
    <name type="common">lettuce slug</name>
    <dbReference type="NCBI Taxonomy" id="231223"/>
    <lineage>
        <taxon>Eukaryota</taxon>
        <taxon>Metazoa</taxon>
        <taxon>Spiralia</taxon>
        <taxon>Lophotrochozoa</taxon>
        <taxon>Mollusca</taxon>
        <taxon>Gastropoda</taxon>
        <taxon>Heterobranchia</taxon>
        <taxon>Euthyneura</taxon>
        <taxon>Panpulmonata</taxon>
        <taxon>Sacoglossa</taxon>
        <taxon>Placobranchoidea</taxon>
        <taxon>Plakobranchidae</taxon>
        <taxon>Elysia</taxon>
    </lineage>
</organism>
<name>A0AAE0XV41_9GAST</name>
<evidence type="ECO:0000313" key="1">
    <source>
        <dbReference type="EMBL" id="KAK3716604.1"/>
    </source>
</evidence>
<reference evidence="1" key="1">
    <citation type="journal article" date="2023" name="G3 (Bethesda)">
        <title>A reference genome for the long-term kleptoplast-retaining sea slug Elysia crispata morphotype clarki.</title>
        <authorList>
            <person name="Eastman K.E."/>
            <person name="Pendleton A.L."/>
            <person name="Shaikh M.A."/>
            <person name="Suttiyut T."/>
            <person name="Ogas R."/>
            <person name="Tomko P."/>
            <person name="Gavelis G."/>
            <person name="Widhalm J.R."/>
            <person name="Wisecaver J.H."/>
        </authorList>
    </citation>
    <scope>NUCLEOTIDE SEQUENCE</scope>
    <source>
        <strain evidence="1">ECLA1</strain>
    </source>
</reference>
<keyword evidence="2" id="KW-1185">Reference proteome</keyword>
<dbReference type="Proteomes" id="UP001283361">
    <property type="component" value="Unassembled WGS sequence"/>
</dbReference>
<evidence type="ECO:0000313" key="2">
    <source>
        <dbReference type="Proteomes" id="UP001283361"/>
    </source>
</evidence>
<dbReference type="AlphaFoldDB" id="A0AAE0XV41"/>
<proteinExistence type="predicted"/>
<accession>A0AAE0XV41</accession>
<gene>
    <name evidence="1" type="ORF">RRG08_039399</name>
</gene>
<sequence length="76" mass="8784">MENPKAFAKLNSHLYAPISNSLMFLSPLGRRLLSAILDDDHIHSIWLFPLSRKQLEGVIWLVEQDGDHFLDWILLS</sequence>